<feature type="transmembrane region" description="Helical" evidence="1">
    <location>
        <begin position="128"/>
        <end position="148"/>
    </location>
</feature>
<comment type="caution">
    <text evidence="3">The sequence shown here is derived from an EMBL/GenBank/DDBJ whole genome shotgun (WGS) entry which is preliminary data.</text>
</comment>
<evidence type="ECO:0000256" key="1">
    <source>
        <dbReference type="SAM" id="Phobius"/>
    </source>
</evidence>
<protein>
    <submittedName>
        <fullName evidence="3">Phospholipid phosphatase</fullName>
    </submittedName>
</protein>
<dbReference type="RefSeq" id="WP_081184936.1">
    <property type="nucleotide sequence ID" value="NZ_MJEA01000020.1"/>
</dbReference>
<sequence>MKQKTTFQVVGSCFFVIFLGLGYIVKYHLSLLSGFDQSLTTLIRTTYPNWNDYQLFMTKFGNPLTVILIFLFISFLLWWKKKKTELIWFAFNFISVAGIINPLIKLLIMRERPTLLHLVSEHSSSFPSGHATTSMILYGTLLVILPVILQKNLLRSLLQLLLAFIIVSVGISRVYLGVHFPSDIIGGYLLSLSWLFFTYPLYKRQKEKAVIIP</sequence>
<accession>A0A1V8YLS3</accession>
<evidence type="ECO:0000313" key="3">
    <source>
        <dbReference type="EMBL" id="OQO68120.1"/>
    </source>
</evidence>
<feature type="transmembrane region" description="Helical" evidence="1">
    <location>
        <begin position="7"/>
        <end position="25"/>
    </location>
</feature>
<evidence type="ECO:0000313" key="4">
    <source>
        <dbReference type="Proteomes" id="UP000192477"/>
    </source>
</evidence>
<feature type="transmembrane region" description="Helical" evidence="1">
    <location>
        <begin position="60"/>
        <end position="79"/>
    </location>
</feature>
<dbReference type="SUPFAM" id="SSF48317">
    <property type="entry name" value="Acid phosphatase/Vanadium-dependent haloperoxidase"/>
    <property type="match status" value="1"/>
</dbReference>
<keyword evidence="1" id="KW-1133">Transmembrane helix</keyword>
<feature type="transmembrane region" description="Helical" evidence="1">
    <location>
        <begin position="86"/>
        <end position="108"/>
    </location>
</feature>
<reference evidence="3 4" key="1">
    <citation type="journal article" date="2017" name="BMC Microbiol.">
        <title>Comparative genomics of Enterococcus spp. isolated from bovine feces.</title>
        <authorList>
            <person name="Beukers A.G."/>
            <person name="Zaheer R."/>
            <person name="Goji N."/>
            <person name="Amoako K.K."/>
            <person name="Chaves A.V."/>
            <person name="Ward M.P."/>
            <person name="McAllister T.A."/>
        </authorList>
    </citation>
    <scope>NUCLEOTIDE SEQUENCE [LARGE SCALE GENOMIC DNA]</scope>
    <source>
        <strain evidence="3 4">F1129D 143</strain>
    </source>
</reference>
<dbReference type="Gene3D" id="1.20.144.10">
    <property type="entry name" value="Phosphatidic acid phosphatase type 2/haloperoxidase"/>
    <property type="match status" value="1"/>
</dbReference>
<dbReference type="PANTHER" id="PTHR14969:SF13">
    <property type="entry name" value="AT30094P"/>
    <property type="match status" value="1"/>
</dbReference>
<proteinExistence type="predicted"/>
<feature type="transmembrane region" description="Helical" evidence="1">
    <location>
        <begin position="160"/>
        <end position="178"/>
    </location>
</feature>
<dbReference type="PANTHER" id="PTHR14969">
    <property type="entry name" value="SPHINGOSINE-1-PHOSPHATE PHOSPHOHYDROLASE"/>
    <property type="match status" value="1"/>
</dbReference>
<keyword evidence="1" id="KW-0472">Membrane</keyword>
<dbReference type="CDD" id="cd03392">
    <property type="entry name" value="PAP2_like_2"/>
    <property type="match status" value="1"/>
</dbReference>
<dbReference type="EMBL" id="MJEA01000020">
    <property type="protein sequence ID" value="OQO68120.1"/>
    <property type="molecule type" value="Genomic_DNA"/>
</dbReference>
<feature type="transmembrane region" description="Helical" evidence="1">
    <location>
        <begin position="184"/>
        <end position="202"/>
    </location>
</feature>
<dbReference type="Proteomes" id="UP000192477">
    <property type="component" value="Unassembled WGS sequence"/>
</dbReference>
<dbReference type="Pfam" id="PF01569">
    <property type="entry name" value="PAP2"/>
    <property type="match status" value="1"/>
</dbReference>
<gene>
    <name evidence="3" type="ORF">BH747_12805</name>
</gene>
<dbReference type="AlphaFoldDB" id="A0A1V8YLS3"/>
<name>A0A1V8YLS3_9ENTE</name>
<organism evidence="3 4">
    <name type="scientific">Enterococcus villorum</name>
    <dbReference type="NCBI Taxonomy" id="112904"/>
    <lineage>
        <taxon>Bacteria</taxon>
        <taxon>Bacillati</taxon>
        <taxon>Bacillota</taxon>
        <taxon>Bacilli</taxon>
        <taxon>Lactobacillales</taxon>
        <taxon>Enterococcaceae</taxon>
        <taxon>Enterococcus</taxon>
    </lineage>
</organism>
<keyword evidence="1" id="KW-0812">Transmembrane</keyword>
<dbReference type="InterPro" id="IPR000326">
    <property type="entry name" value="PAP2/HPO"/>
</dbReference>
<dbReference type="STRING" id="112904.BH747_12805"/>
<dbReference type="SMART" id="SM00014">
    <property type="entry name" value="acidPPc"/>
    <property type="match status" value="1"/>
</dbReference>
<dbReference type="InterPro" id="IPR036938">
    <property type="entry name" value="PAP2/HPO_sf"/>
</dbReference>
<feature type="domain" description="Phosphatidic acid phosphatase type 2/haloperoxidase" evidence="2">
    <location>
        <begin position="86"/>
        <end position="199"/>
    </location>
</feature>
<dbReference type="OrthoDB" id="9789113at2"/>
<evidence type="ECO:0000259" key="2">
    <source>
        <dbReference type="SMART" id="SM00014"/>
    </source>
</evidence>